<evidence type="ECO:0000256" key="8">
    <source>
        <dbReference type="RuleBase" id="RU363108"/>
    </source>
</evidence>
<evidence type="ECO:0000313" key="9">
    <source>
        <dbReference type="EMBL" id="KAL1512905.1"/>
    </source>
</evidence>
<dbReference type="GO" id="GO:0005886">
    <property type="term" value="C:plasma membrane"/>
    <property type="evidence" value="ECO:0007669"/>
    <property type="project" value="UniProtKB-SubCell"/>
</dbReference>
<feature type="transmembrane region" description="Helical" evidence="8">
    <location>
        <begin position="108"/>
        <end position="128"/>
    </location>
</feature>
<feature type="transmembrane region" description="Helical" evidence="8">
    <location>
        <begin position="220"/>
        <end position="238"/>
    </location>
</feature>
<feature type="transmembrane region" description="Helical" evidence="8">
    <location>
        <begin position="30"/>
        <end position="51"/>
    </location>
</feature>
<evidence type="ECO:0000256" key="4">
    <source>
        <dbReference type="ARBA" id="ARBA00022989"/>
    </source>
</evidence>
<accession>A0ABD1F5Q5</accession>
<comment type="subcellular location">
    <subcellularLocation>
        <location evidence="1 8">Cell membrane</location>
        <topology evidence="1 8">Multi-pass membrane protein</topology>
    </subcellularLocation>
</comment>
<keyword evidence="10" id="KW-1185">Reference proteome</keyword>
<keyword evidence="6 8" id="KW-0675">Receptor</keyword>
<comment type="similarity">
    <text evidence="8">Belongs to the insect chemoreceptor superfamily. Gustatory receptor (GR) family.</text>
</comment>
<dbReference type="Proteomes" id="UP001566132">
    <property type="component" value="Unassembled WGS sequence"/>
</dbReference>
<protein>
    <recommendedName>
        <fullName evidence="8">Gustatory receptor</fullName>
    </recommendedName>
</protein>
<proteinExistence type="inferred from homology"/>
<dbReference type="PANTHER" id="PTHR21143">
    <property type="entry name" value="INVERTEBRATE GUSTATORY RECEPTOR"/>
    <property type="match status" value="1"/>
</dbReference>
<dbReference type="PANTHER" id="PTHR21143:SF104">
    <property type="entry name" value="GUSTATORY RECEPTOR 8A-RELATED"/>
    <property type="match status" value="1"/>
</dbReference>
<evidence type="ECO:0000256" key="3">
    <source>
        <dbReference type="ARBA" id="ARBA00022692"/>
    </source>
</evidence>
<feature type="transmembrane region" description="Helical" evidence="8">
    <location>
        <begin position="331"/>
        <end position="349"/>
    </location>
</feature>
<dbReference type="EMBL" id="JBDJPC010000002">
    <property type="protein sequence ID" value="KAL1512905.1"/>
    <property type="molecule type" value="Genomic_DNA"/>
</dbReference>
<evidence type="ECO:0000256" key="7">
    <source>
        <dbReference type="ARBA" id="ARBA00023224"/>
    </source>
</evidence>
<reference evidence="9 10" key="1">
    <citation type="submission" date="2024-05" db="EMBL/GenBank/DDBJ databases">
        <title>Genetic variation in Jamaican populations of the coffee berry borer (Hypothenemus hampei).</title>
        <authorList>
            <person name="Errbii M."/>
            <person name="Myrie A."/>
        </authorList>
    </citation>
    <scope>NUCLEOTIDE SEQUENCE [LARGE SCALE GENOMIC DNA]</scope>
    <source>
        <strain evidence="9">JA-Hopewell-2020-01-JO</strain>
        <tissue evidence="9">Whole body</tissue>
    </source>
</reference>
<evidence type="ECO:0000256" key="2">
    <source>
        <dbReference type="ARBA" id="ARBA00022475"/>
    </source>
</evidence>
<dbReference type="AlphaFoldDB" id="A0ABD1F5Q5"/>
<organism evidence="9 10">
    <name type="scientific">Hypothenemus hampei</name>
    <name type="common">Coffee berry borer</name>
    <dbReference type="NCBI Taxonomy" id="57062"/>
    <lineage>
        <taxon>Eukaryota</taxon>
        <taxon>Metazoa</taxon>
        <taxon>Ecdysozoa</taxon>
        <taxon>Arthropoda</taxon>
        <taxon>Hexapoda</taxon>
        <taxon>Insecta</taxon>
        <taxon>Pterygota</taxon>
        <taxon>Neoptera</taxon>
        <taxon>Endopterygota</taxon>
        <taxon>Coleoptera</taxon>
        <taxon>Polyphaga</taxon>
        <taxon>Cucujiformia</taxon>
        <taxon>Curculionidae</taxon>
        <taxon>Scolytinae</taxon>
        <taxon>Hypothenemus</taxon>
    </lineage>
</organism>
<keyword evidence="7 8" id="KW-0807">Transducer</keyword>
<evidence type="ECO:0000313" key="10">
    <source>
        <dbReference type="Proteomes" id="UP001566132"/>
    </source>
</evidence>
<comment type="function">
    <text evidence="8">Gustatory receptor which mediates acceptance or avoidance behavior, depending on its substrates.</text>
</comment>
<evidence type="ECO:0000256" key="6">
    <source>
        <dbReference type="ARBA" id="ARBA00023170"/>
    </source>
</evidence>
<comment type="caution">
    <text evidence="9">The sequence shown here is derived from an EMBL/GenBank/DDBJ whole genome shotgun (WGS) entry which is preliminary data.</text>
</comment>
<sequence length="350" mass="40635">MNKFVRYLNKTFIKCLRLLLITPKNQKKTCLLLVYAVVIVVLFTTSIYFRYEYDIERKSLGIIIIYSLHGVKELFACLTVLITLYTYRKVHIWQSLYKNVNILNEQQCHTILVFAFFVEVFLHFYSVILWNVLFRRSVNLFLSFLLVSSVTIHFFYNATLHTLLTSIILEMKRKLVIVNEHINSDFITMDVTDMYAFIYQAIEAGKIFNCLFGYQLLTFYFQWFVFLVINLLNTVVIINSEKYFIPSKLFEGVSIVTSNLIVTTFGPCAIAFACDMVATEADKLMTACYAAQEKFHYNSREYQELQSLGSILGSGVLKFTAAKFVEIKRSTLLSIMAAATTYFIAIVQFY</sequence>
<evidence type="ECO:0000256" key="1">
    <source>
        <dbReference type="ARBA" id="ARBA00004651"/>
    </source>
</evidence>
<keyword evidence="4 8" id="KW-1133">Transmembrane helix</keyword>
<gene>
    <name evidence="9" type="ORF">ABEB36_002409</name>
</gene>
<dbReference type="InterPro" id="IPR013604">
    <property type="entry name" value="7TM_chemorcpt"/>
</dbReference>
<feature type="transmembrane region" description="Helical" evidence="8">
    <location>
        <begin position="63"/>
        <end position="87"/>
    </location>
</feature>
<keyword evidence="5 8" id="KW-0472">Membrane</keyword>
<feature type="transmembrane region" description="Helical" evidence="8">
    <location>
        <begin position="140"/>
        <end position="164"/>
    </location>
</feature>
<keyword evidence="3 8" id="KW-0812">Transmembrane</keyword>
<dbReference type="GO" id="GO:0007165">
    <property type="term" value="P:signal transduction"/>
    <property type="evidence" value="ECO:0007669"/>
    <property type="project" value="UniProtKB-KW"/>
</dbReference>
<name>A0ABD1F5Q5_HYPHA</name>
<comment type="caution">
    <text evidence="8">Lacks conserved residue(s) required for the propagation of feature annotation.</text>
</comment>
<dbReference type="Pfam" id="PF08395">
    <property type="entry name" value="7tm_7"/>
    <property type="match status" value="1"/>
</dbReference>
<keyword evidence="2 8" id="KW-1003">Cell membrane</keyword>
<evidence type="ECO:0000256" key="5">
    <source>
        <dbReference type="ARBA" id="ARBA00023136"/>
    </source>
</evidence>